<reference evidence="2" key="1">
    <citation type="submission" date="2021-04" db="EMBL/GenBank/DDBJ databases">
        <authorList>
            <person name="Chebbi M.A.C M."/>
        </authorList>
    </citation>
    <scope>NUCLEOTIDE SEQUENCE</scope>
</reference>
<keyword evidence="1" id="KW-0812">Transmembrane</keyword>
<dbReference type="GO" id="GO:0034220">
    <property type="term" value="P:monoatomic ion transmembrane transport"/>
    <property type="evidence" value="ECO:0007669"/>
    <property type="project" value="UniProtKB-KW"/>
</dbReference>
<feature type="transmembrane region" description="Helical" evidence="1">
    <location>
        <begin position="295"/>
        <end position="313"/>
    </location>
</feature>
<evidence type="ECO:0000313" key="3">
    <source>
        <dbReference type="Proteomes" id="UP000786811"/>
    </source>
</evidence>
<dbReference type="OrthoDB" id="6243211at2759"/>
<keyword evidence="2" id="KW-0813">Transport</keyword>
<keyword evidence="2" id="KW-0407">Ion channel</keyword>
<comment type="caution">
    <text evidence="2">The sequence shown here is derived from an EMBL/GenBank/DDBJ whole genome shotgun (WGS) entry which is preliminary data.</text>
</comment>
<accession>A0A8J2HN07</accession>
<dbReference type="Proteomes" id="UP000786811">
    <property type="component" value="Unassembled WGS sequence"/>
</dbReference>
<protein>
    <submittedName>
        <fullName evidence="2">Similar to CCDC51: Mitochondrial potassium channel (Homo sapiens)</fullName>
    </submittedName>
</protein>
<keyword evidence="1" id="KW-1133">Transmembrane helix</keyword>
<keyword evidence="3" id="KW-1185">Reference proteome</keyword>
<organism evidence="2 3">
    <name type="scientific">Cotesia congregata</name>
    <name type="common">Parasitoid wasp</name>
    <name type="synonym">Apanteles congregatus</name>
    <dbReference type="NCBI Taxonomy" id="51543"/>
    <lineage>
        <taxon>Eukaryota</taxon>
        <taxon>Metazoa</taxon>
        <taxon>Ecdysozoa</taxon>
        <taxon>Arthropoda</taxon>
        <taxon>Hexapoda</taxon>
        <taxon>Insecta</taxon>
        <taxon>Pterygota</taxon>
        <taxon>Neoptera</taxon>
        <taxon>Endopterygota</taxon>
        <taxon>Hymenoptera</taxon>
        <taxon>Apocrita</taxon>
        <taxon>Ichneumonoidea</taxon>
        <taxon>Braconidae</taxon>
        <taxon>Microgastrinae</taxon>
        <taxon>Cotesia</taxon>
    </lineage>
</organism>
<evidence type="ECO:0000256" key="1">
    <source>
        <dbReference type="SAM" id="Phobius"/>
    </source>
</evidence>
<feature type="transmembrane region" description="Helical" evidence="1">
    <location>
        <begin position="201"/>
        <end position="221"/>
    </location>
</feature>
<dbReference type="InterPro" id="IPR037660">
    <property type="entry name" value="CCDC51"/>
</dbReference>
<dbReference type="AlphaFoldDB" id="A0A8J2HN07"/>
<keyword evidence="2" id="KW-0406">Ion transport</keyword>
<keyword evidence="1" id="KW-0472">Membrane</keyword>
<proteinExistence type="predicted"/>
<dbReference type="EMBL" id="CAJNRD030001123">
    <property type="protein sequence ID" value="CAG5103907.1"/>
    <property type="molecule type" value="Genomic_DNA"/>
</dbReference>
<evidence type="ECO:0000313" key="2">
    <source>
        <dbReference type="EMBL" id="CAG5103907.1"/>
    </source>
</evidence>
<dbReference type="PANTHER" id="PTHR28624">
    <property type="entry name" value="COILED-COIL DOMAIN-CONTAINING PROTEIN 51"/>
    <property type="match status" value="1"/>
</dbReference>
<sequence length="314" mass="35926">MTSRSKKLLDVITSRFYKSPVLTSAIESATERAHMQLTNFQNIANKKYDTIIRQVNGATIIQDLKSGALEPTPMPKQLVIWWKWYQQLTGLEDVELARQQMIAVQDKLFDCQNRRRVLNNQASLIADNLKQVYGELIQTKREDPKYVQLTIMENKALQEQGRIISQLNLLENEERDHFTQLATAIKEYHDSQNINAQKYKYLSILASAIIAILSLGGSMIYNNKRISDVHKIIAEGQTKNENMFKNYFAILEDSIEKINSQKVVADSIKPLNNSQINLPSVEIVEPAVNYDINKTVVIGSALALFFIIFNRLYS</sequence>
<gene>
    <name evidence="2" type="ORF">HICCMSTLAB_LOCUS11744</name>
</gene>
<name>A0A8J2HN07_COTCN</name>
<dbReference type="PANTHER" id="PTHR28624:SF1">
    <property type="entry name" value="MITOCHONDRIAL POTASSIUM CHANNEL"/>
    <property type="match status" value="1"/>
</dbReference>